<evidence type="ECO:0000259" key="3">
    <source>
        <dbReference type="Pfam" id="PF03358"/>
    </source>
</evidence>
<evidence type="ECO:0000313" key="5">
    <source>
        <dbReference type="Proteomes" id="UP000824755"/>
    </source>
</evidence>
<evidence type="ECO:0000313" key="4">
    <source>
        <dbReference type="EMBL" id="QYR52887.1"/>
    </source>
</evidence>
<dbReference type="RefSeq" id="WP_220379707.1">
    <property type="nucleotide sequence ID" value="NZ_CP080544.1"/>
</dbReference>
<dbReference type="PANTHER" id="PTHR30543">
    <property type="entry name" value="CHROMATE REDUCTASE"/>
    <property type="match status" value="1"/>
</dbReference>
<feature type="domain" description="NADPH-dependent FMN reductase-like" evidence="3">
    <location>
        <begin position="3"/>
        <end position="143"/>
    </location>
</feature>
<gene>
    <name evidence="4" type="ORF">H8L67_10010</name>
</gene>
<dbReference type="Gene3D" id="3.40.50.360">
    <property type="match status" value="1"/>
</dbReference>
<dbReference type="InterPro" id="IPR050712">
    <property type="entry name" value="NAD(P)H-dep_reductase"/>
</dbReference>
<reference evidence="4 5" key="1">
    <citation type="submission" date="2021-08" db="EMBL/GenBank/DDBJ databases">
        <title>Lysobacter sp. strain CJ11 Genome sequencing and assembly.</title>
        <authorList>
            <person name="Kim I."/>
        </authorList>
    </citation>
    <scope>NUCLEOTIDE SEQUENCE [LARGE SCALE GENOMIC DNA]</scope>
    <source>
        <strain evidence="4 5">CJ11</strain>
    </source>
</reference>
<dbReference type="InterPro" id="IPR005025">
    <property type="entry name" value="FMN_Rdtase-like_dom"/>
</dbReference>
<keyword evidence="2" id="KW-0288">FMN</keyword>
<protein>
    <submittedName>
        <fullName evidence="4">NAD(P)H-dependent oxidoreductase</fullName>
    </submittedName>
</protein>
<organism evidence="4 5">
    <name type="scientific">Lysobacter soyae</name>
    <dbReference type="NCBI Taxonomy" id="2764185"/>
    <lineage>
        <taxon>Bacteria</taxon>
        <taxon>Pseudomonadati</taxon>
        <taxon>Pseudomonadota</taxon>
        <taxon>Gammaproteobacteria</taxon>
        <taxon>Lysobacterales</taxon>
        <taxon>Lysobacteraceae</taxon>
        <taxon>Lysobacter</taxon>
    </lineage>
</organism>
<keyword evidence="2" id="KW-0285">Flavoprotein</keyword>
<comment type="cofactor">
    <cofactor evidence="1">
        <name>FMN</name>
        <dbReference type="ChEBI" id="CHEBI:58210"/>
    </cofactor>
</comment>
<dbReference type="Proteomes" id="UP000824755">
    <property type="component" value="Chromosome"/>
</dbReference>
<dbReference type="EMBL" id="CP080544">
    <property type="protein sequence ID" value="QYR52887.1"/>
    <property type="molecule type" value="Genomic_DNA"/>
</dbReference>
<sequence>MATKIAVVVGSIRKDSFNRQVAEAITKLAPEGVEFNFVRIDDLPLYNQDSDAAPPELMTRLRNDIKAADGVLFVTPEYNRSIPGVLKNAIDIASRPWGHSVWAKKPVGIIGVSVGVIGTALAQAHLRNIVNYLDMPLYNGSEIYLAWKDGLVVDGEIGADSKEFLQGYMTGLVEWFKTH</sequence>
<dbReference type="PANTHER" id="PTHR30543:SF21">
    <property type="entry name" value="NAD(P)H-DEPENDENT FMN REDUCTASE LOT6"/>
    <property type="match status" value="1"/>
</dbReference>
<evidence type="ECO:0000256" key="1">
    <source>
        <dbReference type="ARBA" id="ARBA00001917"/>
    </source>
</evidence>
<name>A0ABX8WMM0_9GAMM</name>
<keyword evidence="5" id="KW-1185">Reference proteome</keyword>
<accession>A0ABX8WMM0</accession>
<dbReference type="SUPFAM" id="SSF52218">
    <property type="entry name" value="Flavoproteins"/>
    <property type="match status" value="1"/>
</dbReference>
<proteinExistence type="predicted"/>
<dbReference type="InterPro" id="IPR029039">
    <property type="entry name" value="Flavoprotein-like_sf"/>
</dbReference>
<dbReference type="Pfam" id="PF03358">
    <property type="entry name" value="FMN_red"/>
    <property type="match status" value="1"/>
</dbReference>
<evidence type="ECO:0000256" key="2">
    <source>
        <dbReference type="ARBA" id="ARBA00022643"/>
    </source>
</evidence>